<evidence type="ECO:0000313" key="3">
    <source>
        <dbReference type="Proteomes" id="UP000653308"/>
    </source>
</evidence>
<name>A0ABQ3A294_9ACTN</name>
<keyword evidence="1" id="KW-1133">Transmembrane helix</keyword>
<organism evidence="2 3">
    <name type="scientific">Streptomyces djakartensis</name>
    <dbReference type="NCBI Taxonomy" id="68193"/>
    <lineage>
        <taxon>Bacteria</taxon>
        <taxon>Bacillati</taxon>
        <taxon>Actinomycetota</taxon>
        <taxon>Actinomycetes</taxon>
        <taxon>Kitasatosporales</taxon>
        <taxon>Streptomycetaceae</taxon>
        <taxon>Streptomyces</taxon>
    </lineage>
</organism>
<keyword evidence="1" id="KW-0812">Transmembrane</keyword>
<comment type="caution">
    <text evidence="2">The sequence shown here is derived from an EMBL/GenBank/DDBJ whole genome shotgun (WGS) entry which is preliminary data.</text>
</comment>
<protein>
    <submittedName>
        <fullName evidence="2">Uncharacterized protein</fullName>
    </submittedName>
</protein>
<keyword evidence="1" id="KW-0472">Membrane</keyword>
<sequence length="74" mass="7655">MKFQAVVVPPMRILVKPPDPAGKLMAGSCLPVLGAVLIAPVLPKMQDHFASTPGATALVPLAHHARCPVITVPA</sequence>
<dbReference type="Proteomes" id="UP000653308">
    <property type="component" value="Unassembled WGS sequence"/>
</dbReference>
<evidence type="ECO:0000256" key="1">
    <source>
        <dbReference type="SAM" id="Phobius"/>
    </source>
</evidence>
<reference evidence="3" key="1">
    <citation type="journal article" date="2019" name="Int. J. Syst. Evol. Microbiol.">
        <title>The Global Catalogue of Microorganisms (GCM) 10K type strain sequencing project: providing services to taxonomists for standard genome sequencing and annotation.</title>
        <authorList>
            <consortium name="The Broad Institute Genomics Platform"/>
            <consortium name="The Broad Institute Genome Sequencing Center for Infectious Disease"/>
            <person name="Wu L."/>
            <person name="Ma J."/>
        </authorList>
    </citation>
    <scope>NUCLEOTIDE SEQUENCE [LARGE SCALE GENOMIC DNA]</scope>
    <source>
        <strain evidence="3">JCM 4957</strain>
    </source>
</reference>
<keyword evidence="3" id="KW-1185">Reference proteome</keyword>
<evidence type="ECO:0000313" key="2">
    <source>
        <dbReference type="EMBL" id="GGY33364.1"/>
    </source>
</evidence>
<dbReference type="EMBL" id="BMWE01000013">
    <property type="protein sequence ID" value="GGY33364.1"/>
    <property type="molecule type" value="Genomic_DNA"/>
</dbReference>
<gene>
    <name evidence="2" type="ORF">GCM10010384_45650</name>
</gene>
<feature type="transmembrane region" description="Helical" evidence="1">
    <location>
        <begin position="24"/>
        <end position="42"/>
    </location>
</feature>
<proteinExistence type="predicted"/>
<accession>A0ABQ3A294</accession>